<proteinExistence type="predicted"/>
<comment type="caution">
    <text evidence="1">The sequence shown here is derived from an EMBL/GenBank/DDBJ whole genome shotgun (WGS) entry which is preliminary data.</text>
</comment>
<accession>A0A0W0FV48</accession>
<sequence length="279" mass="31245">MFVYITVLDATAEFEPQDLLDKKTKQPLLLARPLPDQYCQFHIDSDLDKMYTGHLPWFGVHVRITAGNHKGLTGVIELDLFTAQGNTLEWVFIKDVLVVKTGQPIYAFWLILKSSIFYSSQEDLIPLQCRLQQTALPEAQSNVVMETLETADPWDLWDPHQKEPPHNPVSMSTGSMSPSRNHHAIWNHIFSQAPNILVLGDKDTEAPLTPQAIEGDRRNTYQLDNTHLWNRATLPTTARVFTGDEYMSPPPTPPCLLPSPPSLLSPPLPVASSSAASML</sequence>
<gene>
    <name evidence="1" type="ORF">WG66_7296</name>
</gene>
<evidence type="ECO:0000313" key="1">
    <source>
        <dbReference type="EMBL" id="KTB40130.1"/>
    </source>
</evidence>
<dbReference type="EMBL" id="LATX01001605">
    <property type="protein sequence ID" value="KTB40130.1"/>
    <property type="molecule type" value="Genomic_DNA"/>
</dbReference>
<name>A0A0W0FV48_MONRR</name>
<protein>
    <submittedName>
        <fullName evidence="1">Uncharacterized protein</fullName>
    </submittedName>
</protein>
<evidence type="ECO:0000313" key="2">
    <source>
        <dbReference type="Proteomes" id="UP000054988"/>
    </source>
</evidence>
<organism evidence="1 2">
    <name type="scientific">Moniliophthora roreri</name>
    <name type="common">Frosty pod rot fungus</name>
    <name type="synonym">Monilia roreri</name>
    <dbReference type="NCBI Taxonomy" id="221103"/>
    <lineage>
        <taxon>Eukaryota</taxon>
        <taxon>Fungi</taxon>
        <taxon>Dikarya</taxon>
        <taxon>Basidiomycota</taxon>
        <taxon>Agaricomycotina</taxon>
        <taxon>Agaricomycetes</taxon>
        <taxon>Agaricomycetidae</taxon>
        <taxon>Agaricales</taxon>
        <taxon>Marasmiineae</taxon>
        <taxon>Marasmiaceae</taxon>
        <taxon>Moniliophthora</taxon>
    </lineage>
</organism>
<dbReference type="AlphaFoldDB" id="A0A0W0FV48"/>
<reference evidence="1 2" key="1">
    <citation type="submission" date="2015-12" db="EMBL/GenBank/DDBJ databases">
        <title>Draft genome sequence of Moniliophthora roreri, the causal agent of frosty pod rot of cacao.</title>
        <authorList>
            <person name="Aime M.C."/>
            <person name="Diaz-Valderrama J.R."/>
            <person name="Kijpornyongpan T."/>
            <person name="Phillips-Mora W."/>
        </authorList>
    </citation>
    <scope>NUCLEOTIDE SEQUENCE [LARGE SCALE GENOMIC DNA]</scope>
    <source>
        <strain evidence="1 2">MCA 2952</strain>
    </source>
</reference>
<dbReference type="Proteomes" id="UP000054988">
    <property type="component" value="Unassembled WGS sequence"/>
</dbReference>